<evidence type="ECO:0000256" key="1">
    <source>
        <dbReference type="ARBA" id="ARBA00004173"/>
    </source>
</evidence>
<dbReference type="GO" id="GO:0032981">
    <property type="term" value="P:mitochondrial respiratory chain complex I assembly"/>
    <property type="evidence" value="ECO:0007669"/>
    <property type="project" value="TreeGrafter"/>
</dbReference>
<dbReference type="STRING" id="109895.A0A507EHD1"/>
<comment type="subcellular location">
    <subcellularLocation>
        <location evidence="1 7">Mitochondrion</location>
    </subcellularLocation>
</comment>
<sequence>MARTFRQVGIAHRQLLTGHTFPVYRPSYYAEFRISRKAPYSTTAVTTSKEDCGPLTKHLQDQIRFGGPLSVAQFMRSALTHPLGGYYMKRDVFGAAGDFITSPEISQMFGEELLLQLVGIWFITHWQTLGSPKDIQIVELGPGRGTLMSDMLRALGHFPQIHGAIRGVHMVDASPHLRQMQATKLAPSVKFPEDLKSVTREDGLEVHWHESLDSVPEGICSMFVAHEFFDAMPIYKFELTKDGWREIVVTLDESPHSPHHFAFSLSEGPTKASSMIMAYEKFQHKYQVGDRIEVAPDSYAVSNRISRRIKENSGGALFIDYGRDYALGDSLRGIRKHQFVDVLSHPGEADLSADVDFSFLRDSAQDLAAAHGPITQSTFLRAMGIAARMQMLLKNADAEKRKDLATGFDRVVSPAGMGTVYKFLALTPLDCDQPYPFQPDPLMQHESPEDQPAAAA</sequence>
<dbReference type="EC" id="2.1.1.320" evidence="7"/>
<dbReference type="GO" id="GO:0005739">
    <property type="term" value="C:mitochondrion"/>
    <property type="evidence" value="ECO:0007669"/>
    <property type="project" value="UniProtKB-SubCell"/>
</dbReference>
<evidence type="ECO:0000313" key="10">
    <source>
        <dbReference type="Proteomes" id="UP000318582"/>
    </source>
</evidence>
<keyword evidence="4 7" id="KW-0808">Transferase</keyword>
<comment type="function">
    <text evidence="7">Arginine methyltransferase involved in the assembly or stability of mitochondrial NADH:ubiquinone oxidoreductase complex (complex I).</text>
</comment>
<evidence type="ECO:0000256" key="2">
    <source>
        <dbReference type="ARBA" id="ARBA00005891"/>
    </source>
</evidence>
<evidence type="ECO:0000256" key="3">
    <source>
        <dbReference type="ARBA" id="ARBA00022603"/>
    </source>
</evidence>
<dbReference type="PANTHER" id="PTHR12049:SF7">
    <property type="entry name" value="PROTEIN ARGININE METHYLTRANSFERASE NDUFAF7, MITOCHONDRIAL"/>
    <property type="match status" value="1"/>
</dbReference>
<dbReference type="GO" id="GO:0032259">
    <property type="term" value="P:methylation"/>
    <property type="evidence" value="ECO:0007669"/>
    <property type="project" value="UniProtKB-KW"/>
</dbReference>
<evidence type="ECO:0000256" key="6">
    <source>
        <dbReference type="ARBA" id="ARBA00048612"/>
    </source>
</evidence>
<accession>A0A507EHD1</accession>
<evidence type="ECO:0000256" key="4">
    <source>
        <dbReference type="ARBA" id="ARBA00022679"/>
    </source>
</evidence>
<reference evidence="9 10" key="1">
    <citation type="journal article" date="2019" name="Sci. Rep.">
        <title>Comparative genomics of chytrid fungi reveal insights into the obligate biotrophic and pathogenic lifestyle of Synchytrium endobioticum.</title>
        <authorList>
            <person name="van de Vossenberg B.T.L.H."/>
            <person name="Warris S."/>
            <person name="Nguyen H.D.T."/>
            <person name="van Gent-Pelzer M.P.E."/>
            <person name="Joly D.L."/>
            <person name="van de Geest H.C."/>
            <person name="Bonants P.J.M."/>
            <person name="Smith D.S."/>
            <person name="Levesque C.A."/>
            <person name="van der Lee T.A.J."/>
        </authorList>
    </citation>
    <scope>NUCLEOTIDE SEQUENCE [LARGE SCALE GENOMIC DNA]</scope>
    <source>
        <strain evidence="9 10">CBS 809.83</strain>
    </source>
</reference>
<dbReference type="Gene3D" id="3.40.50.12710">
    <property type="match status" value="1"/>
</dbReference>
<evidence type="ECO:0000256" key="7">
    <source>
        <dbReference type="RuleBase" id="RU364114"/>
    </source>
</evidence>
<comment type="caution">
    <text evidence="9">The sequence shown here is derived from an EMBL/GenBank/DDBJ whole genome shotgun (WGS) entry which is preliminary data.</text>
</comment>
<dbReference type="InterPro" id="IPR038375">
    <property type="entry name" value="NDUFAF7_sf"/>
</dbReference>
<dbReference type="InterPro" id="IPR029063">
    <property type="entry name" value="SAM-dependent_MTases_sf"/>
</dbReference>
<proteinExistence type="inferred from homology"/>
<keyword evidence="3 7" id="KW-0489">Methyltransferase</keyword>
<dbReference type="SUPFAM" id="SSF53335">
    <property type="entry name" value="S-adenosyl-L-methionine-dependent methyltransferases"/>
    <property type="match status" value="1"/>
</dbReference>
<evidence type="ECO:0000313" key="9">
    <source>
        <dbReference type="EMBL" id="TPX62608.1"/>
    </source>
</evidence>
<dbReference type="PANTHER" id="PTHR12049">
    <property type="entry name" value="PROTEIN ARGININE METHYLTRANSFERASE NDUFAF7, MITOCHONDRIAL"/>
    <property type="match status" value="1"/>
</dbReference>
<dbReference type="InterPro" id="IPR003788">
    <property type="entry name" value="NDUFAF7"/>
</dbReference>
<feature type="region of interest" description="Disordered" evidence="8">
    <location>
        <begin position="436"/>
        <end position="456"/>
    </location>
</feature>
<gene>
    <name evidence="9" type="ORF">PhCBS80983_g00340</name>
</gene>
<keyword evidence="10" id="KW-1185">Reference proteome</keyword>
<dbReference type="GO" id="GO:0035243">
    <property type="term" value="F:protein-arginine omega-N symmetric methyltransferase activity"/>
    <property type="evidence" value="ECO:0007669"/>
    <property type="project" value="UniProtKB-EC"/>
</dbReference>
<comment type="similarity">
    <text evidence="2 7">Belongs to the NDUFAF7 family.</text>
</comment>
<dbReference type="Pfam" id="PF02636">
    <property type="entry name" value="Methyltransf_28"/>
    <property type="match status" value="1"/>
</dbReference>
<protein>
    <recommendedName>
        <fullName evidence="7">Protein arginine methyltransferase NDUFAF7</fullName>
        <ecNumber evidence="7">2.1.1.320</ecNumber>
    </recommendedName>
</protein>
<evidence type="ECO:0000256" key="5">
    <source>
        <dbReference type="ARBA" id="ARBA00023128"/>
    </source>
</evidence>
<dbReference type="Proteomes" id="UP000318582">
    <property type="component" value="Unassembled WGS sequence"/>
</dbReference>
<dbReference type="AlphaFoldDB" id="A0A507EHD1"/>
<organism evidence="9 10">
    <name type="scientific">Powellomyces hirtus</name>
    <dbReference type="NCBI Taxonomy" id="109895"/>
    <lineage>
        <taxon>Eukaryota</taxon>
        <taxon>Fungi</taxon>
        <taxon>Fungi incertae sedis</taxon>
        <taxon>Chytridiomycota</taxon>
        <taxon>Chytridiomycota incertae sedis</taxon>
        <taxon>Chytridiomycetes</taxon>
        <taxon>Spizellomycetales</taxon>
        <taxon>Powellomycetaceae</taxon>
        <taxon>Powellomyces</taxon>
    </lineage>
</organism>
<comment type="catalytic activity">
    <reaction evidence="6 7">
        <text>L-arginyl-[protein] + 2 S-adenosyl-L-methionine = N(omega),N(omega)'-dimethyl-L-arginyl-[protein] + 2 S-adenosyl-L-homocysteine + 2 H(+)</text>
        <dbReference type="Rhea" id="RHEA:48108"/>
        <dbReference type="Rhea" id="RHEA-COMP:10532"/>
        <dbReference type="Rhea" id="RHEA-COMP:11992"/>
        <dbReference type="ChEBI" id="CHEBI:15378"/>
        <dbReference type="ChEBI" id="CHEBI:29965"/>
        <dbReference type="ChEBI" id="CHEBI:57856"/>
        <dbReference type="ChEBI" id="CHEBI:59789"/>
        <dbReference type="ChEBI" id="CHEBI:88221"/>
        <dbReference type="EC" id="2.1.1.320"/>
    </reaction>
</comment>
<keyword evidence="5 7" id="KW-0496">Mitochondrion</keyword>
<dbReference type="EMBL" id="QEAQ01000002">
    <property type="protein sequence ID" value="TPX62608.1"/>
    <property type="molecule type" value="Genomic_DNA"/>
</dbReference>
<name>A0A507EHD1_9FUNG</name>
<evidence type="ECO:0000256" key="8">
    <source>
        <dbReference type="SAM" id="MobiDB-lite"/>
    </source>
</evidence>